<dbReference type="Proteomes" id="UP001152622">
    <property type="component" value="Chromosome 21"/>
</dbReference>
<dbReference type="OrthoDB" id="10580166at2759"/>
<accession>A0A9Q1E9P5</accession>
<evidence type="ECO:0000313" key="2">
    <source>
        <dbReference type="Proteomes" id="UP001152622"/>
    </source>
</evidence>
<proteinExistence type="predicted"/>
<protein>
    <submittedName>
        <fullName evidence="1">Uncharacterized protein</fullName>
    </submittedName>
</protein>
<organism evidence="1 2">
    <name type="scientific">Synaphobranchus kaupii</name>
    <name type="common">Kaup's arrowtooth eel</name>
    <dbReference type="NCBI Taxonomy" id="118154"/>
    <lineage>
        <taxon>Eukaryota</taxon>
        <taxon>Metazoa</taxon>
        <taxon>Chordata</taxon>
        <taxon>Craniata</taxon>
        <taxon>Vertebrata</taxon>
        <taxon>Euteleostomi</taxon>
        <taxon>Actinopterygii</taxon>
        <taxon>Neopterygii</taxon>
        <taxon>Teleostei</taxon>
        <taxon>Anguilliformes</taxon>
        <taxon>Synaphobranchidae</taxon>
        <taxon>Synaphobranchus</taxon>
    </lineage>
</organism>
<gene>
    <name evidence="1" type="ORF">SKAU_G00403860</name>
</gene>
<name>A0A9Q1E9P5_SYNKA</name>
<evidence type="ECO:0000313" key="1">
    <source>
        <dbReference type="EMBL" id="KAJ8334747.1"/>
    </source>
</evidence>
<keyword evidence="2" id="KW-1185">Reference proteome</keyword>
<dbReference type="AlphaFoldDB" id="A0A9Q1E9P5"/>
<dbReference type="EMBL" id="JAINUF010000021">
    <property type="protein sequence ID" value="KAJ8334747.1"/>
    <property type="molecule type" value="Genomic_DNA"/>
</dbReference>
<sequence>MKPAMGVPCSPAAGSGTARYLSNPEQRIRVFANAAVKSGLRSNQRPSFDGTRLENPPLLFRSMRPNVMAASIIAMETGILGACVPMATGGEAEARAGLSSDLPE</sequence>
<comment type="caution">
    <text evidence="1">The sequence shown here is derived from an EMBL/GenBank/DDBJ whole genome shotgun (WGS) entry which is preliminary data.</text>
</comment>
<reference evidence="1" key="1">
    <citation type="journal article" date="2023" name="Science">
        <title>Genome structures resolve the early diversification of teleost fishes.</title>
        <authorList>
            <person name="Parey E."/>
            <person name="Louis A."/>
            <person name="Montfort J."/>
            <person name="Bouchez O."/>
            <person name="Roques C."/>
            <person name="Iampietro C."/>
            <person name="Lluch J."/>
            <person name="Castinel A."/>
            <person name="Donnadieu C."/>
            <person name="Desvignes T."/>
            <person name="Floi Bucao C."/>
            <person name="Jouanno E."/>
            <person name="Wen M."/>
            <person name="Mejri S."/>
            <person name="Dirks R."/>
            <person name="Jansen H."/>
            <person name="Henkel C."/>
            <person name="Chen W.J."/>
            <person name="Zahm M."/>
            <person name="Cabau C."/>
            <person name="Klopp C."/>
            <person name="Thompson A.W."/>
            <person name="Robinson-Rechavi M."/>
            <person name="Braasch I."/>
            <person name="Lecointre G."/>
            <person name="Bobe J."/>
            <person name="Postlethwait J.H."/>
            <person name="Berthelot C."/>
            <person name="Roest Crollius H."/>
            <person name="Guiguen Y."/>
        </authorList>
    </citation>
    <scope>NUCLEOTIDE SEQUENCE</scope>
    <source>
        <strain evidence="1">WJC10195</strain>
    </source>
</reference>